<gene>
    <name evidence="2" type="ORF">A3207_04940</name>
</gene>
<name>A0A8J8PEL6_9ARCH</name>
<accession>A0A8J8PEL6</accession>
<evidence type="ECO:0008006" key="4">
    <source>
        <dbReference type="Google" id="ProtNLM"/>
    </source>
</evidence>
<evidence type="ECO:0000313" key="2">
    <source>
        <dbReference type="EMBL" id="TQS81220.1"/>
    </source>
</evidence>
<keyword evidence="1" id="KW-0812">Transmembrane</keyword>
<comment type="caution">
    <text evidence="2">The sequence shown here is derived from an EMBL/GenBank/DDBJ whole genome shotgun (WGS) entry which is preliminary data.</text>
</comment>
<keyword evidence="1" id="KW-0472">Membrane</keyword>
<dbReference type="RefSeq" id="WP_020448421.1">
    <property type="nucleotide sequence ID" value="NZ_CAYAXV010000002.1"/>
</dbReference>
<proteinExistence type="predicted"/>
<keyword evidence="1" id="KW-1133">Transmembrane helix</keyword>
<dbReference type="AlphaFoldDB" id="A0A8J8PEL6"/>
<evidence type="ECO:0000313" key="3">
    <source>
        <dbReference type="Proteomes" id="UP000752814"/>
    </source>
</evidence>
<organism evidence="2 3">
    <name type="scientific">Candidatus Methanomassiliicoccus intestinalis</name>
    <dbReference type="NCBI Taxonomy" id="1406512"/>
    <lineage>
        <taxon>Archaea</taxon>
        <taxon>Methanobacteriati</taxon>
        <taxon>Thermoplasmatota</taxon>
        <taxon>Thermoplasmata</taxon>
        <taxon>Methanomassiliicoccales</taxon>
        <taxon>Methanomassiliicoccaceae</taxon>
        <taxon>Methanomassiliicoccus</taxon>
    </lineage>
</organism>
<dbReference type="GeneID" id="41322945"/>
<reference evidence="2" key="1">
    <citation type="submission" date="2016-03" db="EMBL/GenBank/DDBJ databases">
        <authorList>
            <person name="Borrel G."/>
            <person name="Mccann A."/>
            <person name="O'Toole P.W."/>
        </authorList>
    </citation>
    <scope>NUCLEOTIDE SEQUENCE</scope>
    <source>
        <strain evidence="2">183</strain>
    </source>
</reference>
<protein>
    <recommendedName>
        <fullName evidence="4">DUF3784 domain-containing protein</fullName>
    </recommendedName>
</protein>
<evidence type="ECO:0000256" key="1">
    <source>
        <dbReference type="SAM" id="Phobius"/>
    </source>
</evidence>
<dbReference type="Proteomes" id="UP000752814">
    <property type="component" value="Unassembled WGS sequence"/>
</dbReference>
<feature type="transmembrane region" description="Helical" evidence="1">
    <location>
        <begin position="76"/>
        <end position="95"/>
    </location>
</feature>
<feature type="transmembrane region" description="Helical" evidence="1">
    <location>
        <begin position="14"/>
        <end position="34"/>
    </location>
</feature>
<feature type="transmembrane region" description="Helical" evidence="1">
    <location>
        <begin position="101"/>
        <end position="123"/>
    </location>
</feature>
<dbReference type="EMBL" id="LVVT01000024">
    <property type="protein sequence ID" value="TQS81220.1"/>
    <property type="molecule type" value="Genomic_DNA"/>
</dbReference>
<sequence>MEKLSVNGVSMDTIGIALGAECIVFGLLAIFVLARPLVSGNCKPDTLMHIKLKGHIKSKEAKEILANLNKKGGNRLRAWGCILIAIGVFVALSDMGEHYKMVYIIAFAPLLLLVPVLQTWMYASARLR</sequence>